<keyword evidence="1" id="KW-0812">Transmembrane</keyword>
<feature type="transmembrane region" description="Helical" evidence="1">
    <location>
        <begin position="171"/>
        <end position="195"/>
    </location>
</feature>
<dbReference type="Proteomes" id="UP000028537">
    <property type="component" value="Unassembled WGS sequence"/>
</dbReference>
<organism evidence="2 3">
    <name type="scientific">Ureaplasma diversum NCTC 246</name>
    <dbReference type="NCBI Taxonomy" id="1188241"/>
    <lineage>
        <taxon>Bacteria</taxon>
        <taxon>Bacillati</taxon>
        <taxon>Mycoplasmatota</taxon>
        <taxon>Mycoplasmoidales</taxon>
        <taxon>Mycoplasmoidaceae</taxon>
        <taxon>Ureaplasma</taxon>
    </lineage>
</organism>
<proteinExistence type="predicted"/>
<dbReference type="AlphaFoldDB" id="A0A084EZE7"/>
<accession>A0A084EZE7</accession>
<keyword evidence="1" id="KW-1133">Transmembrane helix</keyword>
<evidence type="ECO:0000256" key="1">
    <source>
        <dbReference type="SAM" id="Phobius"/>
    </source>
</evidence>
<dbReference type="EMBL" id="JFDP01000045">
    <property type="protein sequence ID" value="KEZ23339.1"/>
    <property type="molecule type" value="Genomic_DNA"/>
</dbReference>
<evidence type="ECO:0000313" key="2">
    <source>
        <dbReference type="EMBL" id="KEZ23339.1"/>
    </source>
</evidence>
<gene>
    <name evidence="2" type="ORF">UDIV_3530</name>
</gene>
<name>A0A084EZE7_9BACT</name>
<reference evidence="2 3" key="1">
    <citation type="submission" date="2014-02" db="EMBL/GenBank/DDBJ databases">
        <title>Genome sequence of Ureaplasma diversum strain 246.</title>
        <authorList>
            <person name="Sirand-Pugnet P."/>
            <person name="Breton M."/>
            <person name="Dordet-Frisoni E."/>
            <person name="Baranowski E."/>
            <person name="Barre A."/>
            <person name="Couture C."/>
            <person name="Dupuy V."/>
            <person name="Gaurivaud P."/>
            <person name="Jacob D."/>
            <person name="Lemaitre C."/>
            <person name="Manso-Silvan L."/>
            <person name="Nikolski M."/>
            <person name="Nouvel L.-X."/>
            <person name="Poumarat F."/>
            <person name="Tardy F."/>
            <person name="Thebault P."/>
            <person name="Theil S."/>
            <person name="Citti C."/>
            <person name="Thiaucourt F."/>
            <person name="Blanchard A."/>
        </authorList>
    </citation>
    <scope>NUCLEOTIDE SEQUENCE [LARGE SCALE GENOMIC DNA]</scope>
    <source>
        <strain evidence="2 3">NCTC 246</strain>
    </source>
</reference>
<keyword evidence="1" id="KW-0472">Membrane</keyword>
<comment type="caution">
    <text evidence="2">The sequence shown here is derived from an EMBL/GenBank/DDBJ whole genome shotgun (WGS) entry which is preliminary data.</text>
</comment>
<sequence length="199" mass="23385">MFMAKFLRTKIYNNYYLSIKEMNQFYLYYDLIKNNHESLVGKIANIKNLDLSSFKETNQYFNPVVERTKHYDNAMLVIEQVTSSYDLAQINALLTNFQKLNHIPDLLVDQSDQDLVDYLNKMELVTKNKLEQSKLNNKQTLETKEELVPIQLNQFHQLTFKTTTNKKHFSFNVWFFIVAISTIALLLLIFIILIASGVL</sequence>
<evidence type="ECO:0000313" key="3">
    <source>
        <dbReference type="Proteomes" id="UP000028537"/>
    </source>
</evidence>
<keyword evidence="3" id="KW-1185">Reference proteome</keyword>
<protein>
    <submittedName>
        <fullName evidence="2">Uncharacterized protein</fullName>
    </submittedName>
</protein>